<comment type="caution">
    <text evidence="2">The sequence shown here is derived from an EMBL/GenBank/DDBJ whole genome shotgun (WGS) entry which is preliminary data.</text>
</comment>
<keyword evidence="3" id="KW-1185">Reference proteome</keyword>
<name>A0ABU9DR41_9BACL</name>
<dbReference type="PROSITE" id="PS51257">
    <property type="entry name" value="PROKAR_LIPOPROTEIN"/>
    <property type="match status" value="1"/>
</dbReference>
<proteinExistence type="predicted"/>
<dbReference type="InterPro" id="IPR006059">
    <property type="entry name" value="SBP"/>
</dbReference>
<evidence type="ECO:0000313" key="2">
    <source>
        <dbReference type="EMBL" id="MEK8130548.1"/>
    </source>
</evidence>
<dbReference type="Pfam" id="PF13416">
    <property type="entry name" value="SBP_bac_8"/>
    <property type="match status" value="1"/>
</dbReference>
<dbReference type="SUPFAM" id="SSF53850">
    <property type="entry name" value="Periplasmic binding protein-like II"/>
    <property type="match status" value="1"/>
</dbReference>
<dbReference type="PANTHER" id="PTHR43649:SF12">
    <property type="entry name" value="DIACETYLCHITOBIOSE BINDING PROTEIN DASA"/>
    <property type="match status" value="1"/>
</dbReference>
<reference evidence="2 3" key="1">
    <citation type="submission" date="2024-04" db="EMBL/GenBank/DDBJ databases">
        <title>draft genome sequnece of Paenibacillus filicis.</title>
        <authorList>
            <person name="Kim D.-U."/>
        </authorList>
    </citation>
    <scope>NUCLEOTIDE SEQUENCE [LARGE SCALE GENOMIC DNA]</scope>
    <source>
        <strain evidence="2 3">KACC14197</strain>
    </source>
</reference>
<feature type="chain" id="PRO_5046867450" evidence="1">
    <location>
        <begin position="23"/>
        <end position="555"/>
    </location>
</feature>
<dbReference type="PANTHER" id="PTHR43649">
    <property type="entry name" value="ARABINOSE-BINDING PROTEIN-RELATED"/>
    <property type="match status" value="1"/>
</dbReference>
<dbReference type="RefSeq" id="WP_341417684.1">
    <property type="nucleotide sequence ID" value="NZ_JBBPCC010000015.1"/>
</dbReference>
<evidence type="ECO:0000313" key="3">
    <source>
        <dbReference type="Proteomes" id="UP001469365"/>
    </source>
</evidence>
<accession>A0ABU9DR41</accession>
<organism evidence="2 3">
    <name type="scientific">Paenibacillus filicis</name>
    <dbReference type="NCBI Taxonomy" id="669464"/>
    <lineage>
        <taxon>Bacteria</taxon>
        <taxon>Bacillati</taxon>
        <taxon>Bacillota</taxon>
        <taxon>Bacilli</taxon>
        <taxon>Bacillales</taxon>
        <taxon>Paenibacillaceae</taxon>
        <taxon>Paenibacillus</taxon>
    </lineage>
</organism>
<evidence type="ECO:0000256" key="1">
    <source>
        <dbReference type="SAM" id="SignalP"/>
    </source>
</evidence>
<protein>
    <submittedName>
        <fullName evidence="2">Extracellular solute-binding protein</fullName>
    </submittedName>
</protein>
<dbReference type="EMBL" id="JBBPCC010000015">
    <property type="protein sequence ID" value="MEK8130548.1"/>
    <property type="molecule type" value="Genomic_DNA"/>
</dbReference>
<gene>
    <name evidence="2" type="ORF">WMW72_21820</name>
</gene>
<feature type="signal peptide" evidence="1">
    <location>
        <begin position="1"/>
        <end position="22"/>
    </location>
</feature>
<dbReference type="Proteomes" id="UP001469365">
    <property type="component" value="Unassembled WGS sequence"/>
</dbReference>
<dbReference type="InterPro" id="IPR050490">
    <property type="entry name" value="Bact_solute-bd_prot1"/>
</dbReference>
<dbReference type="Gene3D" id="3.40.190.10">
    <property type="entry name" value="Periplasmic binding protein-like II"/>
    <property type="match status" value="2"/>
</dbReference>
<keyword evidence="1" id="KW-0732">Signal</keyword>
<sequence>MKVSFKGLSVLLSASLFVTLLSGCTGGSQGNGGAADTPSVKDGQADKGTLTLDLYSDRSWYSDWSGPGAKRITAKTGISFNVKKPVQDDGDGKDISLMIASNSLPDVMVVDRGNKMLQQLVEGNYLYSMDELIDKYAPNLRNILNEQYGPELLTNFKEQDGKTYKLVSGYQTAKYLEQAKKNSGLAPVWLPQLVVRKDYYDEIGRPDTSSPEKFLAALEQMAKKHPDKIPYLGDKGQHANDLGWFLSQFGMEEYYVNGDKVQHNLHNPKWKDVIKFGNTMASKGLLTKESFVNTGEVTSQKVAAGDVIVSALNSAAENNAPPKDNPNTKFEMLPPFSTYMFSTIPKGWMVLVIPKTNKNPERTMKLLEYAASKEGQADFSYGVEGPGADGFKSVDAGPHFFYDKTVPNDYYAQGKPTYTTGFNDALNKDWGGTWKQAGLGEPVMLITNWAVTNAPFWNPKDEKKVAYDKLMAPKMKFFPEFNFVINGTSEVGITEAKLKTLRGDYLPKLVFAQSEQEFESLFGDMLKKADALGISKLEEEYTKQYNANLAKLGKK</sequence>